<evidence type="ECO:0000313" key="2">
    <source>
        <dbReference type="EMBL" id="SNX43066.1"/>
    </source>
</evidence>
<dbReference type="AlphaFoldDB" id="A0A240E3F0"/>
<sequence>MSKFEFLQQQLDLYDNLESHRNPILAQRLHDVQLWQKQRMQNTHAAFFKQPEHQLMAAYFLNRLYGAEDFNQLAFQIRRLVNHVHIVEKVIPASALKTGDAGVELARLSIQLDEDIAKHLLAHYAENYPLNDDIMRQAYLECDQANARYHQMELLELLGEKLDLYVRSRMVKTAFKLSKKLAYHYKVDPIYDFIDEGFKAMQPLDSAQKFVGIFTSKERQIIAAVHAGHPQPFAL</sequence>
<dbReference type="RefSeq" id="WP_097077406.1">
    <property type="nucleotide sequence ID" value="NZ_BAABHT010000020.1"/>
</dbReference>
<accession>A0A240E3F0</accession>
<proteinExistence type="predicted"/>
<dbReference type="Proteomes" id="UP000219042">
    <property type="component" value="Unassembled WGS sequence"/>
</dbReference>
<dbReference type="InterPro" id="IPR058063">
    <property type="entry name" value="FFLEE_fam"/>
</dbReference>
<feature type="domain" description="DUF8198" evidence="1">
    <location>
        <begin position="18"/>
        <end position="232"/>
    </location>
</feature>
<reference evidence="3" key="1">
    <citation type="submission" date="2016-09" db="EMBL/GenBank/DDBJ databases">
        <authorList>
            <person name="Varghese N."/>
            <person name="Submissions S."/>
        </authorList>
    </citation>
    <scope>NUCLEOTIDE SEQUENCE [LARGE SCALE GENOMIC DNA]</scope>
    <source>
        <strain evidence="3">ANC 4466</strain>
    </source>
</reference>
<dbReference type="EMBL" id="OANT01000001">
    <property type="protein sequence ID" value="SNX43066.1"/>
    <property type="molecule type" value="Genomic_DNA"/>
</dbReference>
<protein>
    <recommendedName>
        <fullName evidence="1">DUF8198 domain-containing protein</fullName>
    </recommendedName>
</protein>
<dbReference type="Pfam" id="PF26621">
    <property type="entry name" value="DUF8198"/>
    <property type="match status" value="1"/>
</dbReference>
<gene>
    <name evidence="2" type="ORF">SAMN05421731_101100</name>
</gene>
<dbReference type="InterPro" id="IPR058511">
    <property type="entry name" value="DUF8198"/>
</dbReference>
<evidence type="ECO:0000259" key="1">
    <source>
        <dbReference type="Pfam" id="PF26621"/>
    </source>
</evidence>
<organism evidence="2 3">
    <name type="scientific">Acinetobacter puyangensis</name>
    <dbReference type="NCBI Taxonomy" id="1096779"/>
    <lineage>
        <taxon>Bacteria</taxon>
        <taxon>Pseudomonadati</taxon>
        <taxon>Pseudomonadota</taxon>
        <taxon>Gammaproteobacteria</taxon>
        <taxon>Moraxellales</taxon>
        <taxon>Moraxellaceae</taxon>
        <taxon>Acinetobacter</taxon>
    </lineage>
</organism>
<dbReference type="NCBIfam" id="NF047641">
    <property type="entry name" value="FFLEE_fam"/>
    <property type="match status" value="1"/>
</dbReference>
<evidence type="ECO:0000313" key="3">
    <source>
        <dbReference type="Proteomes" id="UP000219042"/>
    </source>
</evidence>
<keyword evidence="3" id="KW-1185">Reference proteome</keyword>
<name>A0A240E3F0_9GAMM</name>
<dbReference type="OrthoDB" id="7957365at2"/>